<dbReference type="InterPro" id="IPR028082">
    <property type="entry name" value="Peripla_BP_I"/>
</dbReference>
<evidence type="ECO:0000256" key="3">
    <source>
        <dbReference type="ARBA" id="ARBA00022729"/>
    </source>
</evidence>
<sequence>MKRLSAHMIAGIALLVLVFAASACSGNSSSPGAASDEPSGSPDAAGGAGKIAYFSAGASNAYLQKGLEAAESKAKELGFEIDTFDGRFDPLTQLNQIQNAVTTGKYKGFVVEPVDGNQLCKVLSKDVPAKGVAVAIINATLCGSPDWQEGTLTYVGGQEVNVYKEIVNKIFSDKPEGGTIAVIGGPATGGPYLSMKAAFDSELPNHPEWKLIGMHATTYTANEAFQVAQNILQANKNLDVIFSNYSGMTVGVVKAIDAAKRDDVAVYDFGGDKWAFDSVSSGKIKSTVVMLPVEEVQHAIQALYDSFNGKDVEKYIDLTKDPILPGTPFVYKDNMADFTAKGLPEY</sequence>
<dbReference type="Gene3D" id="3.40.50.2300">
    <property type="match status" value="2"/>
</dbReference>
<comment type="similarity">
    <text evidence="2">Belongs to the bacterial solute-binding protein 2 family.</text>
</comment>
<dbReference type="Pfam" id="PF13407">
    <property type="entry name" value="Peripla_BP_4"/>
    <property type="match status" value="1"/>
</dbReference>
<feature type="chain" id="PRO_5038990541" description="Periplasmic binding protein domain-containing protein" evidence="4">
    <location>
        <begin position="24"/>
        <end position="346"/>
    </location>
</feature>
<dbReference type="CDD" id="cd01536">
    <property type="entry name" value="PBP1_ABC_sugar_binding-like"/>
    <property type="match status" value="1"/>
</dbReference>
<proteinExistence type="inferred from homology"/>
<evidence type="ECO:0000256" key="2">
    <source>
        <dbReference type="ARBA" id="ARBA00007639"/>
    </source>
</evidence>
<dbReference type="PROSITE" id="PS51257">
    <property type="entry name" value="PROKAR_LIPOPROTEIN"/>
    <property type="match status" value="1"/>
</dbReference>
<dbReference type="PANTHER" id="PTHR46847:SF1">
    <property type="entry name" value="D-ALLOSE-BINDING PERIPLASMIC PROTEIN-RELATED"/>
    <property type="match status" value="1"/>
</dbReference>
<gene>
    <name evidence="6" type="ORF">BBD42_19780</name>
</gene>
<dbReference type="RefSeq" id="WP_172455565.1">
    <property type="nucleotide sequence ID" value="NZ_CP016808.1"/>
</dbReference>
<comment type="subcellular location">
    <subcellularLocation>
        <location evidence="1">Cell envelope</location>
    </subcellularLocation>
</comment>
<feature type="signal peptide" evidence="4">
    <location>
        <begin position="1"/>
        <end position="23"/>
    </location>
</feature>
<dbReference type="AlphaFoldDB" id="A0A1B2DL79"/>
<accession>A0A1B2DL79</accession>
<dbReference type="GO" id="GO:0030246">
    <property type="term" value="F:carbohydrate binding"/>
    <property type="evidence" value="ECO:0007669"/>
    <property type="project" value="UniProtKB-ARBA"/>
</dbReference>
<evidence type="ECO:0000313" key="6">
    <source>
        <dbReference type="EMBL" id="ANY68464.1"/>
    </source>
</evidence>
<evidence type="ECO:0000256" key="4">
    <source>
        <dbReference type="SAM" id="SignalP"/>
    </source>
</evidence>
<dbReference type="InterPro" id="IPR025997">
    <property type="entry name" value="SBP_2_dom"/>
</dbReference>
<keyword evidence="3 4" id="KW-0732">Signal</keyword>
<evidence type="ECO:0000256" key="1">
    <source>
        <dbReference type="ARBA" id="ARBA00004196"/>
    </source>
</evidence>
<evidence type="ECO:0000259" key="5">
    <source>
        <dbReference type="Pfam" id="PF13407"/>
    </source>
</evidence>
<dbReference type="PANTHER" id="PTHR46847">
    <property type="entry name" value="D-ALLOSE-BINDING PERIPLASMIC PROTEIN-RELATED"/>
    <property type="match status" value="1"/>
</dbReference>
<protein>
    <recommendedName>
        <fullName evidence="5">Periplasmic binding protein domain-containing protein</fullName>
    </recommendedName>
</protein>
<dbReference type="EMBL" id="CP016808">
    <property type="protein sequence ID" value="ANY68464.1"/>
    <property type="molecule type" value="Genomic_DNA"/>
</dbReference>
<feature type="domain" description="Periplasmic binding protein" evidence="5">
    <location>
        <begin position="51"/>
        <end position="310"/>
    </location>
</feature>
<dbReference type="SUPFAM" id="SSF53822">
    <property type="entry name" value="Periplasmic binding protein-like I"/>
    <property type="match status" value="1"/>
</dbReference>
<reference evidence="6" key="1">
    <citation type="submission" date="2016-08" db="EMBL/GenBank/DDBJ databases">
        <title>Complete Genome Seqeunce of Paenibacillus sp. BIHB 4019 from tea rhizoplane.</title>
        <authorList>
            <person name="Thakur R."/>
            <person name="Swarnkar M.K."/>
            <person name="Gulati A."/>
        </authorList>
    </citation>
    <scope>NUCLEOTIDE SEQUENCE [LARGE SCALE GENOMIC DNA]</scope>
    <source>
        <strain evidence="6">BIHB4019</strain>
    </source>
</reference>
<name>A0A1B2DL79_9BACL</name>
<dbReference type="GO" id="GO:0030313">
    <property type="term" value="C:cell envelope"/>
    <property type="evidence" value="ECO:0007669"/>
    <property type="project" value="UniProtKB-SubCell"/>
</dbReference>
<organism evidence="6">
    <name type="scientific">Paenibacillus sp. BIHB 4019</name>
    <dbReference type="NCBI Taxonomy" id="1870819"/>
    <lineage>
        <taxon>Bacteria</taxon>
        <taxon>Bacillati</taxon>
        <taxon>Bacillota</taxon>
        <taxon>Bacilli</taxon>
        <taxon>Bacillales</taxon>
        <taxon>Paenibacillaceae</taxon>
        <taxon>Paenibacillus</taxon>
    </lineage>
</organism>